<dbReference type="PANTHER" id="PTHR35569">
    <property type="entry name" value="CYANAMIDE HYDRATASE DDI2-RELATED"/>
    <property type="match status" value="1"/>
</dbReference>
<dbReference type="SUPFAM" id="SSF109604">
    <property type="entry name" value="HD-domain/PDEase-like"/>
    <property type="match status" value="1"/>
</dbReference>
<feature type="domain" description="HD" evidence="1">
    <location>
        <begin position="46"/>
        <end position="137"/>
    </location>
</feature>
<organism evidence="2 3">
    <name type="scientific">Didymosphaeria variabile</name>
    <dbReference type="NCBI Taxonomy" id="1932322"/>
    <lineage>
        <taxon>Eukaryota</taxon>
        <taxon>Fungi</taxon>
        <taxon>Dikarya</taxon>
        <taxon>Ascomycota</taxon>
        <taxon>Pezizomycotina</taxon>
        <taxon>Dothideomycetes</taxon>
        <taxon>Pleosporomycetidae</taxon>
        <taxon>Pleosporales</taxon>
        <taxon>Massarineae</taxon>
        <taxon>Didymosphaeriaceae</taxon>
        <taxon>Didymosphaeria</taxon>
    </lineage>
</organism>
<dbReference type="GeneID" id="80911457"/>
<reference evidence="2" key="1">
    <citation type="submission" date="2022-10" db="EMBL/GenBank/DDBJ databases">
        <title>Tapping the CABI collections for fungal endophytes: first genome assemblies for Collariella, Neodidymelliopsis, Ascochyta clinopodiicola, Didymella pomorum, Didymosphaeria variabile, Neocosmospora piperis and Neocucurbitaria cava.</title>
        <authorList>
            <person name="Hill R."/>
        </authorList>
    </citation>
    <scope>NUCLEOTIDE SEQUENCE</scope>
    <source>
        <strain evidence="2">IMI 356815</strain>
    </source>
</reference>
<dbReference type="OrthoDB" id="2378324at2759"/>
<dbReference type="PANTHER" id="PTHR35569:SF1">
    <property type="entry name" value="CYANAMIDE HYDRATASE DDI2-RELATED"/>
    <property type="match status" value="1"/>
</dbReference>
<sequence length="229" mass="25327">MCPPETITSLHASAAPPPSISSIIPTTEISQAAYAHAASLLHPSILNHSIRLYIYTKMLAAFKKSIYHTNPAKHDQLFVACLFHDIGTTETYNGPQRFEVEGADAAVAHLSQFGVSEEDKQQVWYTIALHTSKGIAERMGELPTLMRRALHVEFSIGDWKDVEGIDSVVEFKAKLDETYPRLDIEKVLGDAVALQAVQKPEKAPSASWPGGLLRAYLEDPDWKGVNKEF</sequence>
<keyword evidence="3" id="KW-1185">Reference proteome</keyword>
<dbReference type="Proteomes" id="UP001140513">
    <property type="component" value="Unassembled WGS sequence"/>
</dbReference>
<proteinExistence type="predicted"/>
<evidence type="ECO:0000259" key="1">
    <source>
        <dbReference type="Pfam" id="PF01966"/>
    </source>
</evidence>
<evidence type="ECO:0000313" key="2">
    <source>
        <dbReference type="EMBL" id="KAJ4352578.1"/>
    </source>
</evidence>
<dbReference type="AlphaFoldDB" id="A0A9W8XM31"/>
<dbReference type="RefSeq" id="XP_056070934.1">
    <property type="nucleotide sequence ID" value="XM_056216687.1"/>
</dbReference>
<dbReference type="Pfam" id="PF01966">
    <property type="entry name" value="HD"/>
    <property type="match status" value="1"/>
</dbReference>
<protein>
    <recommendedName>
        <fullName evidence="1">HD domain-containing protein</fullName>
    </recommendedName>
</protein>
<gene>
    <name evidence="2" type="ORF">N0V89_007927</name>
</gene>
<evidence type="ECO:0000313" key="3">
    <source>
        <dbReference type="Proteomes" id="UP001140513"/>
    </source>
</evidence>
<accession>A0A9W8XM31</accession>
<name>A0A9W8XM31_9PLEO</name>
<dbReference type="EMBL" id="JAPEUX010000005">
    <property type="protein sequence ID" value="KAJ4352578.1"/>
    <property type="molecule type" value="Genomic_DNA"/>
</dbReference>
<dbReference type="InterPro" id="IPR006674">
    <property type="entry name" value="HD_domain"/>
</dbReference>
<comment type="caution">
    <text evidence="2">The sequence shown here is derived from an EMBL/GenBank/DDBJ whole genome shotgun (WGS) entry which is preliminary data.</text>
</comment>
<dbReference type="Gene3D" id="1.10.3210.10">
    <property type="entry name" value="Hypothetical protein af1432"/>
    <property type="match status" value="1"/>
</dbReference>